<reference evidence="2" key="1">
    <citation type="submission" date="2018-02" db="EMBL/GenBank/DDBJ databases">
        <title>Rhizophora mucronata_Transcriptome.</title>
        <authorList>
            <person name="Meera S.P."/>
            <person name="Sreeshan A."/>
            <person name="Augustine A."/>
        </authorList>
    </citation>
    <scope>NUCLEOTIDE SEQUENCE</scope>
    <source>
        <tissue evidence="2">Leaf</tissue>
    </source>
</reference>
<feature type="region of interest" description="Disordered" evidence="1">
    <location>
        <begin position="21"/>
        <end position="43"/>
    </location>
</feature>
<proteinExistence type="predicted"/>
<name>A0A2P2IK76_RHIMU</name>
<dbReference type="EMBL" id="GGEC01001143">
    <property type="protein sequence ID" value="MBW81626.1"/>
    <property type="molecule type" value="Transcribed_RNA"/>
</dbReference>
<evidence type="ECO:0000256" key="1">
    <source>
        <dbReference type="SAM" id="MobiDB-lite"/>
    </source>
</evidence>
<accession>A0A2P2IK76</accession>
<sequence length="64" mass="7895">MDFDFEKVINEPNERKYQQKYLRKGRRTNESKPQQNGIERERSRVENTGIELTWQREGLFYLLM</sequence>
<dbReference type="AlphaFoldDB" id="A0A2P2IK76"/>
<organism evidence="2">
    <name type="scientific">Rhizophora mucronata</name>
    <name type="common">Asiatic mangrove</name>
    <dbReference type="NCBI Taxonomy" id="61149"/>
    <lineage>
        <taxon>Eukaryota</taxon>
        <taxon>Viridiplantae</taxon>
        <taxon>Streptophyta</taxon>
        <taxon>Embryophyta</taxon>
        <taxon>Tracheophyta</taxon>
        <taxon>Spermatophyta</taxon>
        <taxon>Magnoliopsida</taxon>
        <taxon>eudicotyledons</taxon>
        <taxon>Gunneridae</taxon>
        <taxon>Pentapetalae</taxon>
        <taxon>rosids</taxon>
        <taxon>fabids</taxon>
        <taxon>Malpighiales</taxon>
        <taxon>Rhizophoraceae</taxon>
        <taxon>Rhizophora</taxon>
    </lineage>
</organism>
<protein>
    <submittedName>
        <fullName evidence="2">Uncharacterized protein</fullName>
    </submittedName>
</protein>
<evidence type="ECO:0000313" key="2">
    <source>
        <dbReference type="EMBL" id="MBW81626.1"/>
    </source>
</evidence>